<organism evidence="3 4">
    <name type="scientific">Streptomyces paludis</name>
    <dbReference type="NCBI Taxonomy" id="2282738"/>
    <lineage>
        <taxon>Bacteria</taxon>
        <taxon>Bacillati</taxon>
        <taxon>Actinomycetota</taxon>
        <taxon>Actinomycetes</taxon>
        <taxon>Kitasatosporales</taxon>
        <taxon>Streptomycetaceae</taxon>
        <taxon>Streptomyces</taxon>
    </lineage>
</organism>
<keyword evidence="1" id="KW-0328">Glycosyltransferase</keyword>
<dbReference type="SUPFAM" id="SSF53756">
    <property type="entry name" value="UDP-Glycosyltransferase/glycogen phosphorylase"/>
    <property type="match status" value="1"/>
</dbReference>
<dbReference type="InterPro" id="IPR050271">
    <property type="entry name" value="UDP-glycosyltransferase"/>
</dbReference>
<name>A0A345HZ32_9ACTN</name>
<dbReference type="Pfam" id="PF00201">
    <property type="entry name" value="UDPGT"/>
    <property type="match status" value="1"/>
</dbReference>
<evidence type="ECO:0000256" key="2">
    <source>
        <dbReference type="ARBA" id="ARBA00022679"/>
    </source>
</evidence>
<dbReference type="InterPro" id="IPR002213">
    <property type="entry name" value="UDP_glucos_trans"/>
</dbReference>
<dbReference type="GO" id="GO:0008194">
    <property type="term" value="F:UDP-glycosyltransferase activity"/>
    <property type="evidence" value="ECO:0007669"/>
    <property type="project" value="InterPro"/>
</dbReference>
<proteinExistence type="predicted"/>
<keyword evidence="2 3" id="KW-0808">Transferase</keyword>
<dbReference type="Gene3D" id="3.40.50.2000">
    <property type="entry name" value="Glycogen Phosphorylase B"/>
    <property type="match status" value="2"/>
</dbReference>
<dbReference type="PANTHER" id="PTHR48043">
    <property type="entry name" value="EG:EG0003.4 PROTEIN-RELATED"/>
    <property type="match status" value="1"/>
</dbReference>
<dbReference type="EMBL" id="CP031194">
    <property type="protein sequence ID" value="AXG81956.1"/>
    <property type="molecule type" value="Genomic_DNA"/>
</dbReference>
<evidence type="ECO:0000313" key="3">
    <source>
        <dbReference type="EMBL" id="AXG81956.1"/>
    </source>
</evidence>
<dbReference type="KEGG" id="spad:DVK44_34230"/>
<accession>A0A345HZ32</accession>
<evidence type="ECO:0000313" key="4">
    <source>
        <dbReference type="Proteomes" id="UP000253868"/>
    </source>
</evidence>
<dbReference type="OrthoDB" id="764352at2"/>
<reference evidence="4" key="1">
    <citation type="submission" date="2018-07" db="EMBL/GenBank/DDBJ databases">
        <authorList>
            <person name="Zhao J."/>
        </authorList>
    </citation>
    <scope>NUCLEOTIDE SEQUENCE [LARGE SCALE GENOMIC DNA]</scope>
    <source>
        <strain evidence="4">GSSD-12</strain>
    </source>
</reference>
<gene>
    <name evidence="3" type="ORF">DVK44_34230</name>
</gene>
<evidence type="ECO:0000256" key="1">
    <source>
        <dbReference type="ARBA" id="ARBA00022676"/>
    </source>
</evidence>
<sequence>MRNDRTETVISLTEPQSGPILFACLPHSGQLNAVISVAAELSRRGVPDLWFACDPSRRDEIEAAATGTPLRFIPFACGPTRSEVDDFILEEKKVGPRDLSGLAHWISQLRHFEHRYAEYRDFLGIIDRIRPALMVVDTMTLAPLDAAMTRGIPFAVTLPAMPSFGFTLPWLYPSPIAYLPRRMNARQHLSNAVFKMRSSLTLLTRTPTVAFAVKRRILGIKNASGSHDAYYRAAQLVLTSSVFGLEYAFPVPPHTHLVGAFLPENPPDRIEDPDLLEWLDRAASVVYLGFGTLSRLSRDQIRALLTAVQRLGPAHQFLWKLSKEQQDLLPPPESRPGNLRVESWIPSQLSVLAHPHVRVFVTHGGSNGFHESVHYGKPVLVLPAWLDCYAIAHRAVDSGVGLAVGRPAEVTGDELTAKLTRLLTEDSFHRSAGHWSQRLRAAGGVTRAADLLLELRAGLPGAASDTAPDSP</sequence>
<dbReference type="Proteomes" id="UP000253868">
    <property type="component" value="Chromosome"/>
</dbReference>
<dbReference type="PANTHER" id="PTHR48043:SF145">
    <property type="entry name" value="FI06409P-RELATED"/>
    <property type="match status" value="1"/>
</dbReference>
<dbReference type="AlphaFoldDB" id="A0A345HZ32"/>
<protein>
    <submittedName>
        <fullName evidence="3">Glycosyltransferase</fullName>
    </submittedName>
</protein>
<dbReference type="CDD" id="cd03784">
    <property type="entry name" value="GT1_Gtf-like"/>
    <property type="match status" value="1"/>
</dbReference>
<keyword evidence="4" id="KW-1185">Reference proteome</keyword>